<dbReference type="PANTHER" id="PTHR43420">
    <property type="entry name" value="ACETYLTRANSFERASE"/>
    <property type="match status" value="1"/>
</dbReference>
<evidence type="ECO:0000256" key="2">
    <source>
        <dbReference type="ARBA" id="ARBA00023315"/>
    </source>
</evidence>
<dbReference type="Proteomes" id="UP001057498">
    <property type="component" value="Chromosome"/>
</dbReference>
<dbReference type="PROSITE" id="PS51186">
    <property type="entry name" value="GNAT"/>
    <property type="match status" value="1"/>
</dbReference>
<dbReference type="PANTHER" id="PTHR43420:SF12">
    <property type="entry name" value="N-ACETYLTRANSFERASE DOMAIN-CONTAINING PROTEIN"/>
    <property type="match status" value="1"/>
</dbReference>
<dbReference type="SUPFAM" id="SSF55729">
    <property type="entry name" value="Acyl-CoA N-acyltransferases (Nat)"/>
    <property type="match status" value="1"/>
</dbReference>
<evidence type="ECO:0000259" key="3">
    <source>
        <dbReference type="PROSITE" id="PS51186"/>
    </source>
</evidence>
<keyword evidence="1" id="KW-0808">Transferase</keyword>
<sequence>MSRPTQRDGTQRDGTHALASRAEDAGLNAAATADSIWLDGWLLRFCDAKAKRSRCINALAPGRLPLPERLALAQARYAAHGLPLFVRITPFVPPGLDEGLAALGLGRIDDTRVMLQPRLASLGPPAALPAELELQPLDGAAYAELIGQWRGTPAAQRQAHATRLTQSPVRYEARVLRRRDDAQVLAAGQWACEAEFVGLYDVAVTPASRGQGLGRRLCEHLLAQAREAGARIGYLQVEADNSPARQLYARLGFSDAYAYHYRTAAGAG</sequence>
<evidence type="ECO:0000313" key="5">
    <source>
        <dbReference type="Proteomes" id="UP001057498"/>
    </source>
</evidence>
<proteinExistence type="predicted"/>
<gene>
    <name evidence="4" type="ORF">CATMQ487_11840</name>
</gene>
<dbReference type="InterPro" id="IPR050680">
    <property type="entry name" value="YpeA/RimI_acetyltransf"/>
</dbReference>
<dbReference type="RefSeq" id="WP_251972353.1">
    <property type="nucleotide sequence ID" value="NZ_AP025730.1"/>
</dbReference>
<keyword evidence="5" id="KW-1185">Reference proteome</keyword>
<protein>
    <submittedName>
        <fullName evidence="4">Acetyltransferase</fullName>
    </submittedName>
</protein>
<name>A0ABM7YIP7_9BURK</name>
<dbReference type="CDD" id="cd04301">
    <property type="entry name" value="NAT_SF"/>
    <property type="match status" value="1"/>
</dbReference>
<dbReference type="InterPro" id="IPR000182">
    <property type="entry name" value="GNAT_dom"/>
</dbReference>
<dbReference type="Gene3D" id="3.40.630.30">
    <property type="match status" value="1"/>
</dbReference>
<evidence type="ECO:0000313" key="4">
    <source>
        <dbReference type="EMBL" id="BDI04214.1"/>
    </source>
</evidence>
<accession>A0ABM7YIP7</accession>
<reference evidence="4" key="1">
    <citation type="submission" date="2022-04" db="EMBL/GenBank/DDBJ databases">
        <title>Whole genome sequence of Sphaerotilus sp. FB-5.</title>
        <authorList>
            <person name="Takeda M."/>
            <person name="Narihara S."/>
            <person name="Akimoto M."/>
            <person name="Akimoto R."/>
            <person name="Nishiyashiki S."/>
            <person name="Murakami T."/>
        </authorList>
    </citation>
    <scope>NUCLEOTIDE SEQUENCE</scope>
    <source>
        <strain evidence="4">FB-5</strain>
    </source>
</reference>
<dbReference type="InterPro" id="IPR016181">
    <property type="entry name" value="Acyl_CoA_acyltransferase"/>
</dbReference>
<keyword evidence="2" id="KW-0012">Acyltransferase</keyword>
<organism evidence="4 5">
    <name type="scientific">Sphaerotilus microaerophilus</name>
    <dbReference type="NCBI Taxonomy" id="2914710"/>
    <lineage>
        <taxon>Bacteria</taxon>
        <taxon>Pseudomonadati</taxon>
        <taxon>Pseudomonadota</taxon>
        <taxon>Betaproteobacteria</taxon>
        <taxon>Burkholderiales</taxon>
        <taxon>Sphaerotilaceae</taxon>
        <taxon>Sphaerotilus</taxon>
    </lineage>
</organism>
<evidence type="ECO:0000256" key="1">
    <source>
        <dbReference type="ARBA" id="ARBA00022679"/>
    </source>
</evidence>
<dbReference type="Pfam" id="PF00583">
    <property type="entry name" value="Acetyltransf_1"/>
    <property type="match status" value="1"/>
</dbReference>
<feature type="domain" description="N-acetyltransferase" evidence="3">
    <location>
        <begin position="132"/>
        <end position="268"/>
    </location>
</feature>
<dbReference type="EMBL" id="AP025730">
    <property type="protein sequence ID" value="BDI04214.1"/>
    <property type="molecule type" value="Genomic_DNA"/>
</dbReference>